<protein>
    <submittedName>
        <fullName evidence="1">Uncharacterized protein</fullName>
    </submittedName>
</protein>
<dbReference type="EMBL" id="MFIX01000160">
    <property type="protein sequence ID" value="OGG03091.1"/>
    <property type="molecule type" value="Genomic_DNA"/>
</dbReference>
<accession>A0A1F5YS85</accession>
<organism evidence="1 2">
    <name type="scientific">Candidatus Glassbacteria bacterium RIFCSPLOWO2_12_FULL_58_11</name>
    <dbReference type="NCBI Taxonomy" id="1817867"/>
    <lineage>
        <taxon>Bacteria</taxon>
        <taxon>Candidatus Glassiibacteriota</taxon>
    </lineage>
</organism>
<sequence>MKNSLRVLVNFPFVLLAYLLFATSLSAGETFDLDGGGLWSRWDSATGRLLALEYHRPDNRRGTNYAFFDKSQGAGGLEIYDELEKVLYSDRRTPCRVSGLSTSRFASLQKVEFTKHFEGAPFAIQVTLTADASGIRIDTRTVLEQLPDLRWPAKRNVRVSFVLPAKASLLGWAPAYPEPARITEKPVRYCYGIQEPGLPRTGIPMYTLYEPGGAGMSLLMPLDQPKVQLNLGPEPEDPRGLYVGMKLEEPNAEAGLEYLTEPAKLVPSEIRVVRLTELFVGLAADRPLPFTLRLISHAPHWRPALGKVSELYPEYFSLSPRMRSIWNSRLGANVHLTDQQLAGWQEFGAASAWLHTHFHRHGEFIPPEAINDPDYTFFCEPYAKEYPDNTVRKNRLVIDRLCDNGQAVFLYGFNMHCDTVTVAQRGLFADLTRNIDGSITRSYHDQPVMFFNPASPYGSHLLRQMDLMQKVYPRIMGIALDNWAYGGIDFSHDDGITMFGHSQAASVNFSQQRMIGAIADKWHSTGRLVMVNKARTIESLKGADSMLSEASGAEIFAMFAYMCLNRHLHANEYDAATDAKYAEYTLKYSLEWGGQIGHGQTEADPEMTRHYYALLQALRNRTWVFDPDPLSLPEGTTGNIWRISPDSPWNPGDIVATVVRPKVNLADNNFREGLKVKVRLPEIRRITGASWLGAEQYGKPPIACRMEKKDGELIVSLPKVGAAGVLRLILE</sequence>
<gene>
    <name evidence="1" type="ORF">A3F83_14455</name>
</gene>
<evidence type="ECO:0000313" key="2">
    <source>
        <dbReference type="Proteomes" id="UP000179129"/>
    </source>
</evidence>
<evidence type="ECO:0000313" key="1">
    <source>
        <dbReference type="EMBL" id="OGG03091.1"/>
    </source>
</evidence>
<dbReference type="AlphaFoldDB" id="A0A1F5YS85"/>
<name>A0A1F5YS85_9BACT</name>
<reference evidence="1 2" key="1">
    <citation type="journal article" date="2016" name="Nat. Commun.">
        <title>Thousands of microbial genomes shed light on interconnected biogeochemical processes in an aquifer system.</title>
        <authorList>
            <person name="Anantharaman K."/>
            <person name="Brown C.T."/>
            <person name="Hug L.A."/>
            <person name="Sharon I."/>
            <person name="Castelle C.J."/>
            <person name="Probst A.J."/>
            <person name="Thomas B.C."/>
            <person name="Singh A."/>
            <person name="Wilkins M.J."/>
            <person name="Karaoz U."/>
            <person name="Brodie E.L."/>
            <person name="Williams K.H."/>
            <person name="Hubbard S.S."/>
            <person name="Banfield J.F."/>
        </authorList>
    </citation>
    <scope>NUCLEOTIDE SEQUENCE [LARGE SCALE GENOMIC DNA]</scope>
</reference>
<proteinExistence type="predicted"/>
<comment type="caution">
    <text evidence="1">The sequence shown here is derived from an EMBL/GenBank/DDBJ whole genome shotgun (WGS) entry which is preliminary data.</text>
</comment>
<dbReference type="Proteomes" id="UP000179129">
    <property type="component" value="Unassembled WGS sequence"/>
</dbReference>